<dbReference type="InterPro" id="IPR050741">
    <property type="entry name" value="Acyl-CoA_dehydrogenase"/>
</dbReference>
<dbReference type="InterPro" id="IPR013786">
    <property type="entry name" value="AcylCoA_DH/ox_N"/>
</dbReference>
<feature type="domain" description="Acyl-CoA dehydrogenase/oxidase C-terminal" evidence="8">
    <location>
        <begin position="256"/>
        <end position="403"/>
    </location>
</feature>
<protein>
    <recommendedName>
        <fullName evidence="13">Acyl-CoA dehydrogenase</fullName>
    </recommendedName>
</protein>
<dbReference type="InterPro" id="IPR036250">
    <property type="entry name" value="AcylCo_DH-like_C"/>
</dbReference>
<dbReference type="Pfam" id="PF02770">
    <property type="entry name" value="Acyl-CoA_dh_M"/>
    <property type="match status" value="1"/>
</dbReference>
<comment type="caution">
    <text evidence="11">The sequence shown here is derived from an EMBL/GenBank/DDBJ whole genome shotgun (WGS) entry which is preliminary data.</text>
</comment>
<evidence type="ECO:0000259" key="9">
    <source>
        <dbReference type="Pfam" id="PF02770"/>
    </source>
</evidence>
<evidence type="ECO:0000256" key="7">
    <source>
        <dbReference type="RuleBase" id="RU362125"/>
    </source>
</evidence>
<evidence type="ECO:0000256" key="2">
    <source>
        <dbReference type="ARBA" id="ARBA00009347"/>
    </source>
</evidence>
<comment type="subunit">
    <text evidence="3">Homodimer.</text>
</comment>
<keyword evidence="12" id="KW-1185">Reference proteome</keyword>
<dbReference type="GO" id="GO:0050660">
    <property type="term" value="F:flavin adenine dinucleotide binding"/>
    <property type="evidence" value="ECO:0007669"/>
    <property type="project" value="InterPro"/>
</dbReference>
<dbReference type="Pfam" id="PF00441">
    <property type="entry name" value="Acyl-CoA_dh_1"/>
    <property type="match status" value="1"/>
</dbReference>
<gene>
    <name evidence="11" type="ORF">TrLO_g9657</name>
</gene>
<dbReference type="SUPFAM" id="SSF47203">
    <property type="entry name" value="Acyl-CoA dehydrogenase C-terminal domain-like"/>
    <property type="match status" value="1"/>
</dbReference>
<comment type="cofactor">
    <cofactor evidence="1 7">
        <name>FAD</name>
        <dbReference type="ChEBI" id="CHEBI:57692"/>
    </cofactor>
</comment>
<dbReference type="PANTHER" id="PTHR48083">
    <property type="entry name" value="MEDIUM-CHAIN SPECIFIC ACYL-COA DEHYDROGENASE, MITOCHONDRIAL-RELATED"/>
    <property type="match status" value="1"/>
</dbReference>
<accession>A0A9W7FRS7</accession>
<dbReference type="Gene3D" id="2.40.110.10">
    <property type="entry name" value="Butyryl-CoA Dehydrogenase, subunit A, domain 2"/>
    <property type="match status" value="1"/>
</dbReference>
<organism evidence="11 12">
    <name type="scientific">Triparma laevis f. longispina</name>
    <dbReference type="NCBI Taxonomy" id="1714387"/>
    <lineage>
        <taxon>Eukaryota</taxon>
        <taxon>Sar</taxon>
        <taxon>Stramenopiles</taxon>
        <taxon>Ochrophyta</taxon>
        <taxon>Bolidophyceae</taxon>
        <taxon>Parmales</taxon>
        <taxon>Triparmaceae</taxon>
        <taxon>Triparma</taxon>
    </lineage>
</organism>
<dbReference type="GO" id="GO:0005737">
    <property type="term" value="C:cytoplasm"/>
    <property type="evidence" value="ECO:0007669"/>
    <property type="project" value="TreeGrafter"/>
</dbReference>
<evidence type="ECO:0000256" key="3">
    <source>
        <dbReference type="ARBA" id="ARBA00011738"/>
    </source>
</evidence>
<dbReference type="GO" id="GO:0003995">
    <property type="term" value="F:acyl-CoA dehydrogenase activity"/>
    <property type="evidence" value="ECO:0007669"/>
    <property type="project" value="TreeGrafter"/>
</dbReference>
<dbReference type="Gene3D" id="1.10.540.10">
    <property type="entry name" value="Acyl-CoA dehydrogenase/oxidase, N-terminal domain"/>
    <property type="match status" value="1"/>
</dbReference>
<evidence type="ECO:0000256" key="4">
    <source>
        <dbReference type="ARBA" id="ARBA00022630"/>
    </source>
</evidence>
<dbReference type="Gene3D" id="1.20.140.10">
    <property type="entry name" value="Butyryl-CoA Dehydrogenase, subunit A, domain 3"/>
    <property type="match status" value="1"/>
</dbReference>
<proteinExistence type="inferred from homology"/>
<dbReference type="InterPro" id="IPR006091">
    <property type="entry name" value="Acyl-CoA_Oxase/DH_mid-dom"/>
</dbReference>
<evidence type="ECO:0000259" key="8">
    <source>
        <dbReference type="Pfam" id="PF00441"/>
    </source>
</evidence>
<evidence type="ECO:0000256" key="1">
    <source>
        <dbReference type="ARBA" id="ARBA00001974"/>
    </source>
</evidence>
<evidence type="ECO:0008006" key="13">
    <source>
        <dbReference type="Google" id="ProtNLM"/>
    </source>
</evidence>
<name>A0A9W7FRS7_9STRA</name>
<dbReference type="AlphaFoldDB" id="A0A9W7FRS7"/>
<dbReference type="EMBL" id="BRXW01000275">
    <property type="protein sequence ID" value="GMI17083.1"/>
    <property type="molecule type" value="Genomic_DNA"/>
</dbReference>
<dbReference type="InterPro" id="IPR009100">
    <property type="entry name" value="AcylCoA_DH/oxidase_NM_dom_sf"/>
</dbReference>
<dbReference type="InterPro" id="IPR009075">
    <property type="entry name" value="AcylCo_DH/oxidase_C"/>
</dbReference>
<dbReference type="InterPro" id="IPR037069">
    <property type="entry name" value="AcylCoA_DH/ox_N_sf"/>
</dbReference>
<reference evidence="12" key="1">
    <citation type="journal article" date="2023" name="Commun. Biol.">
        <title>Genome analysis of Parmales, the sister group of diatoms, reveals the evolutionary specialization of diatoms from phago-mixotrophs to photoautotrophs.</title>
        <authorList>
            <person name="Ban H."/>
            <person name="Sato S."/>
            <person name="Yoshikawa S."/>
            <person name="Yamada K."/>
            <person name="Nakamura Y."/>
            <person name="Ichinomiya M."/>
            <person name="Sato N."/>
            <person name="Blanc-Mathieu R."/>
            <person name="Endo H."/>
            <person name="Kuwata A."/>
            <person name="Ogata H."/>
        </authorList>
    </citation>
    <scope>NUCLEOTIDE SEQUENCE [LARGE SCALE GENOMIC DNA]</scope>
    <source>
        <strain evidence="12">NIES 3700</strain>
    </source>
</reference>
<evidence type="ECO:0000313" key="12">
    <source>
        <dbReference type="Proteomes" id="UP001165122"/>
    </source>
</evidence>
<dbReference type="SUPFAM" id="SSF56645">
    <property type="entry name" value="Acyl-CoA dehydrogenase NM domain-like"/>
    <property type="match status" value="1"/>
</dbReference>
<dbReference type="Proteomes" id="UP001165122">
    <property type="component" value="Unassembled WGS sequence"/>
</dbReference>
<sequence>MTSKDNVGTMIDALSPNAMPLFSKLVDFIKNECRPAEDEFEEKLEGFKIIPEILLTLQRRAKELGIWNLFMTHVHHITVHDYGLMSEQMGTSFLAAYATNCAAPDTGNMEVLHDFGTPAQKQRYLNPLMEGSMRSAFLMTEPDVASSDARNVCTEFKKETRNGVEGYVISGRKWWSTGAEDPRCGVFIVMGRVVDKGEMSKYHTMLVVPAQSLGITLVRSLTVFGYDDAPFGHAEISLEDVWVSQEDALLSSEGCGFKIAQSRLGPGRIHHCMRAIGLARRCFEIMVERMLTRKVFGKEMARHGMSQEKIADCKSDLDCARAIVLLCADKIDRIGAKAARGDISMIKYAVPDFVLRIVDKAMQVHGGMGMCEDTMLPRAYSYVRTLRIADGPDEVHKMVVAREECKAALKRMGVEVGAATRSKL</sequence>
<evidence type="ECO:0000256" key="6">
    <source>
        <dbReference type="ARBA" id="ARBA00023002"/>
    </source>
</evidence>
<keyword evidence="5 7" id="KW-0274">FAD</keyword>
<evidence type="ECO:0000313" key="11">
    <source>
        <dbReference type="EMBL" id="GMI17083.1"/>
    </source>
</evidence>
<keyword evidence="6 7" id="KW-0560">Oxidoreductase</keyword>
<dbReference type="OrthoDB" id="434771at2759"/>
<comment type="similarity">
    <text evidence="2 7">Belongs to the acyl-CoA dehydrogenase family.</text>
</comment>
<dbReference type="InterPro" id="IPR046373">
    <property type="entry name" value="Acyl-CoA_Oxase/DH_mid-dom_sf"/>
</dbReference>
<dbReference type="PANTHER" id="PTHR48083:SF13">
    <property type="entry name" value="ACYL-COA DEHYDROGENASE FAMILY MEMBER 11"/>
    <property type="match status" value="1"/>
</dbReference>
<evidence type="ECO:0000259" key="10">
    <source>
        <dbReference type="Pfam" id="PF02771"/>
    </source>
</evidence>
<keyword evidence="4 7" id="KW-0285">Flavoprotein</keyword>
<feature type="domain" description="Acyl-CoA oxidase/dehydrogenase middle" evidence="9">
    <location>
        <begin position="136"/>
        <end position="241"/>
    </location>
</feature>
<dbReference type="Pfam" id="PF02771">
    <property type="entry name" value="Acyl-CoA_dh_N"/>
    <property type="match status" value="1"/>
</dbReference>
<evidence type="ECO:0000256" key="5">
    <source>
        <dbReference type="ARBA" id="ARBA00022827"/>
    </source>
</evidence>
<feature type="domain" description="Acyl-CoA dehydrogenase/oxidase N-terminal" evidence="10">
    <location>
        <begin position="26"/>
        <end position="131"/>
    </location>
</feature>
<dbReference type="GO" id="GO:0033539">
    <property type="term" value="P:fatty acid beta-oxidation using acyl-CoA dehydrogenase"/>
    <property type="evidence" value="ECO:0007669"/>
    <property type="project" value="TreeGrafter"/>
</dbReference>